<accession>A0A1G5KLD3</accession>
<gene>
    <name evidence="2" type="ORF">SAMN02927903_03370</name>
</gene>
<dbReference type="AlphaFoldDB" id="A0A1G5KLD3"/>
<sequence>MNITQKQLLKIFLVIAIINVILIEFVLSDIPEKIYFGNKIGIIVSRISLGYISSYIFYLMVVVMKQKKDKKNIYGAVYNLTDRIIYNGYAVFNFVLESAGENPKEYDKAKITKDEYLKICEKADLSQFPENKMLGVPPNLIKANFANFIYVNCVKNVEYYSEKVFTYMPFLDSTFVNLINNLHHNIFFIRRAHSLTIILNGVGINPHISKSMWEYFDLVRKIDDYSQKNLKQYFTKIEE</sequence>
<evidence type="ECO:0000256" key="1">
    <source>
        <dbReference type="SAM" id="Phobius"/>
    </source>
</evidence>
<feature type="transmembrane region" description="Helical" evidence="1">
    <location>
        <begin position="40"/>
        <end position="63"/>
    </location>
</feature>
<protein>
    <submittedName>
        <fullName evidence="2">Uncharacterized protein</fullName>
    </submittedName>
</protein>
<reference evidence="2 3" key="1">
    <citation type="submission" date="2016-10" db="EMBL/GenBank/DDBJ databases">
        <authorList>
            <person name="de Groot N.N."/>
        </authorList>
    </citation>
    <scope>NUCLEOTIDE SEQUENCE [LARGE SCALE GENOMIC DNA]</scope>
    <source>
        <strain evidence="2 3">CGMCC 1.7031</strain>
    </source>
</reference>
<dbReference type="RefSeq" id="WP_091147458.1">
    <property type="nucleotide sequence ID" value="NZ_FMVF01000057.1"/>
</dbReference>
<dbReference type="OrthoDB" id="1423175at2"/>
<organism evidence="2 3">
    <name type="scientific">Flavobacterium caeni</name>
    <dbReference type="NCBI Taxonomy" id="490189"/>
    <lineage>
        <taxon>Bacteria</taxon>
        <taxon>Pseudomonadati</taxon>
        <taxon>Bacteroidota</taxon>
        <taxon>Flavobacteriia</taxon>
        <taxon>Flavobacteriales</taxon>
        <taxon>Flavobacteriaceae</taxon>
        <taxon>Flavobacterium</taxon>
    </lineage>
</organism>
<keyword evidence="1" id="KW-1133">Transmembrane helix</keyword>
<feature type="transmembrane region" description="Helical" evidence="1">
    <location>
        <begin position="7"/>
        <end position="28"/>
    </location>
</feature>
<dbReference type="Proteomes" id="UP000199354">
    <property type="component" value="Unassembled WGS sequence"/>
</dbReference>
<dbReference type="EMBL" id="FMVF01000057">
    <property type="protein sequence ID" value="SCZ01463.1"/>
    <property type="molecule type" value="Genomic_DNA"/>
</dbReference>
<keyword evidence="1" id="KW-0472">Membrane</keyword>
<keyword evidence="3" id="KW-1185">Reference proteome</keyword>
<name>A0A1G5KLD3_9FLAO</name>
<evidence type="ECO:0000313" key="2">
    <source>
        <dbReference type="EMBL" id="SCZ01463.1"/>
    </source>
</evidence>
<keyword evidence="1" id="KW-0812">Transmembrane</keyword>
<evidence type="ECO:0000313" key="3">
    <source>
        <dbReference type="Proteomes" id="UP000199354"/>
    </source>
</evidence>
<proteinExistence type="predicted"/>